<dbReference type="Proteomes" id="UP000499080">
    <property type="component" value="Unassembled WGS sequence"/>
</dbReference>
<evidence type="ECO:0000256" key="6">
    <source>
        <dbReference type="ARBA" id="ARBA00022759"/>
    </source>
</evidence>
<comment type="catalytic activity">
    <reaction evidence="1">
        <text>Endonucleolytic cleavage to 5'-phosphomonoester.</text>
        <dbReference type="EC" id="3.1.26.4"/>
    </reaction>
</comment>
<evidence type="ECO:0000256" key="5">
    <source>
        <dbReference type="ARBA" id="ARBA00022723"/>
    </source>
</evidence>
<keyword evidence="7" id="KW-0378">Hydrolase</keyword>
<protein>
    <recommendedName>
        <fullName evidence="3">ribonuclease H</fullName>
        <ecNumber evidence="3">3.1.26.4</ecNumber>
    </recommendedName>
</protein>
<evidence type="ECO:0000256" key="4">
    <source>
        <dbReference type="ARBA" id="ARBA00022722"/>
    </source>
</evidence>
<dbReference type="OrthoDB" id="6437652at2759"/>
<dbReference type="GO" id="GO:0043137">
    <property type="term" value="P:DNA replication, removal of RNA primer"/>
    <property type="evidence" value="ECO:0007669"/>
    <property type="project" value="TreeGrafter"/>
</dbReference>
<comment type="similarity">
    <text evidence="2">Belongs to the RNase H family.</text>
</comment>
<feature type="region of interest" description="Disordered" evidence="8">
    <location>
        <begin position="203"/>
        <end position="241"/>
    </location>
</feature>
<evidence type="ECO:0000313" key="11">
    <source>
        <dbReference type="Proteomes" id="UP000499080"/>
    </source>
</evidence>
<dbReference type="Pfam" id="PF00075">
    <property type="entry name" value="RNase_H"/>
    <property type="match status" value="1"/>
</dbReference>
<evidence type="ECO:0000256" key="8">
    <source>
        <dbReference type="SAM" id="MobiDB-lite"/>
    </source>
</evidence>
<sequence>MKLVSLSEHLHDATYEVYTDGSKINEETGLAVCILKDNDNSQNFLFKLKPYNSVFQAELAAIQFAAIWAVSENSKINLYTDSLSSILALQSASSRSNFVNKAKTDPFKAKNLVGLSWVRAHVGIQGNELADQQAKLATTTGEELSIPAPRSYLNRTLKQLILHEWCGYWNKYTSASGIRVRGFLVTMPKRKKQAFNLSRLATMHKKQSREKQAEEQKSHIRELDRIYRADGRANETAEESE</sequence>
<dbReference type="CDD" id="cd09276">
    <property type="entry name" value="Rnase_HI_RT_non_LTR"/>
    <property type="match status" value="1"/>
</dbReference>
<feature type="compositionally biased region" description="Basic and acidic residues" evidence="8">
    <location>
        <begin position="209"/>
        <end position="235"/>
    </location>
</feature>
<dbReference type="EC" id="3.1.26.4" evidence="3"/>
<gene>
    <name evidence="10" type="ORF">AVEN_86741_1</name>
</gene>
<dbReference type="Gene3D" id="3.30.420.10">
    <property type="entry name" value="Ribonuclease H-like superfamily/Ribonuclease H"/>
    <property type="match status" value="1"/>
</dbReference>
<dbReference type="SUPFAM" id="SSF53098">
    <property type="entry name" value="Ribonuclease H-like"/>
    <property type="match status" value="1"/>
</dbReference>
<dbReference type="GO" id="GO:0003676">
    <property type="term" value="F:nucleic acid binding"/>
    <property type="evidence" value="ECO:0007669"/>
    <property type="project" value="InterPro"/>
</dbReference>
<keyword evidence="4" id="KW-0540">Nuclease</keyword>
<name>A0A4Y2JEQ4_ARAVE</name>
<dbReference type="InterPro" id="IPR002156">
    <property type="entry name" value="RNaseH_domain"/>
</dbReference>
<accession>A0A4Y2JEQ4</accession>
<evidence type="ECO:0000259" key="9">
    <source>
        <dbReference type="PROSITE" id="PS50879"/>
    </source>
</evidence>
<evidence type="ECO:0000256" key="7">
    <source>
        <dbReference type="ARBA" id="ARBA00022801"/>
    </source>
</evidence>
<evidence type="ECO:0000256" key="2">
    <source>
        <dbReference type="ARBA" id="ARBA00005300"/>
    </source>
</evidence>
<proteinExistence type="inferred from homology"/>
<dbReference type="InterPro" id="IPR012337">
    <property type="entry name" value="RNaseH-like_sf"/>
</dbReference>
<dbReference type="GO" id="GO:0004523">
    <property type="term" value="F:RNA-DNA hybrid ribonuclease activity"/>
    <property type="evidence" value="ECO:0007669"/>
    <property type="project" value="UniProtKB-EC"/>
</dbReference>
<comment type="caution">
    <text evidence="10">The sequence shown here is derived from an EMBL/GenBank/DDBJ whole genome shotgun (WGS) entry which is preliminary data.</text>
</comment>
<evidence type="ECO:0000313" key="10">
    <source>
        <dbReference type="EMBL" id="GBM88550.1"/>
    </source>
</evidence>
<dbReference type="GO" id="GO:0046872">
    <property type="term" value="F:metal ion binding"/>
    <property type="evidence" value="ECO:0007669"/>
    <property type="project" value="UniProtKB-KW"/>
</dbReference>
<reference evidence="10 11" key="1">
    <citation type="journal article" date="2019" name="Sci. Rep.">
        <title>Orb-weaving spider Araneus ventricosus genome elucidates the spidroin gene catalogue.</title>
        <authorList>
            <person name="Kono N."/>
            <person name="Nakamura H."/>
            <person name="Ohtoshi R."/>
            <person name="Moran D.A.P."/>
            <person name="Shinohara A."/>
            <person name="Yoshida Y."/>
            <person name="Fujiwara M."/>
            <person name="Mori M."/>
            <person name="Tomita M."/>
            <person name="Arakawa K."/>
        </authorList>
    </citation>
    <scope>NUCLEOTIDE SEQUENCE [LARGE SCALE GENOMIC DNA]</scope>
</reference>
<dbReference type="InterPro" id="IPR036397">
    <property type="entry name" value="RNaseH_sf"/>
</dbReference>
<dbReference type="PANTHER" id="PTHR10642:SF26">
    <property type="entry name" value="RIBONUCLEASE H1"/>
    <property type="match status" value="1"/>
</dbReference>
<dbReference type="PROSITE" id="PS50879">
    <property type="entry name" value="RNASE_H_1"/>
    <property type="match status" value="1"/>
</dbReference>
<keyword evidence="6" id="KW-0255">Endonuclease</keyword>
<dbReference type="InterPro" id="IPR050092">
    <property type="entry name" value="RNase_H"/>
</dbReference>
<dbReference type="EMBL" id="BGPR01003473">
    <property type="protein sequence ID" value="GBM88550.1"/>
    <property type="molecule type" value="Genomic_DNA"/>
</dbReference>
<evidence type="ECO:0000256" key="1">
    <source>
        <dbReference type="ARBA" id="ARBA00000077"/>
    </source>
</evidence>
<dbReference type="PANTHER" id="PTHR10642">
    <property type="entry name" value="RIBONUCLEASE H1"/>
    <property type="match status" value="1"/>
</dbReference>
<organism evidence="10 11">
    <name type="scientific">Araneus ventricosus</name>
    <name type="common">Orbweaver spider</name>
    <name type="synonym">Epeira ventricosa</name>
    <dbReference type="NCBI Taxonomy" id="182803"/>
    <lineage>
        <taxon>Eukaryota</taxon>
        <taxon>Metazoa</taxon>
        <taxon>Ecdysozoa</taxon>
        <taxon>Arthropoda</taxon>
        <taxon>Chelicerata</taxon>
        <taxon>Arachnida</taxon>
        <taxon>Araneae</taxon>
        <taxon>Araneomorphae</taxon>
        <taxon>Entelegynae</taxon>
        <taxon>Araneoidea</taxon>
        <taxon>Araneidae</taxon>
        <taxon>Araneus</taxon>
    </lineage>
</organism>
<keyword evidence="11" id="KW-1185">Reference proteome</keyword>
<evidence type="ECO:0000256" key="3">
    <source>
        <dbReference type="ARBA" id="ARBA00012180"/>
    </source>
</evidence>
<keyword evidence="5" id="KW-0479">Metal-binding</keyword>
<feature type="domain" description="RNase H type-1" evidence="9">
    <location>
        <begin position="11"/>
        <end position="139"/>
    </location>
</feature>
<dbReference type="AlphaFoldDB" id="A0A4Y2JEQ4"/>